<accession>A0A0L8AIE2</accession>
<dbReference type="InterPro" id="IPR006656">
    <property type="entry name" value="Mopterin_OxRdtase"/>
</dbReference>
<dbReference type="RefSeq" id="WP_053224397.1">
    <property type="nucleotide sequence ID" value="NZ_JSVA01000016.1"/>
</dbReference>
<dbReference type="InterPro" id="IPR030948">
    <property type="entry name" value="TAT_var_transloc_signal_dom"/>
</dbReference>
<dbReference type="Gene3D" id="3.30.70.20">
    <property type="match status" value="2"/>
</dbReference>
<dbReference type="PATRIC" id="fig|1566026.4.peg.1153"/>
<dbReference type="Pfam" id="PF13247">
    <property type="entry name" value="Fer4_11"/>
    <property type="match status" value="1"/>
</dbReference>
<dbReference type="Gene3D" id="2.40.40.20">
    <property type="match status" value="1"/>
</dbReference>
<feature type="domain" description="4Fe-4S ferredoxin-type" evidence="1">
    <location>
        <begin position="866"/>
        <end position="895"/>
    </location>
</feature>
<feature type="domain" description="4Fe-4S ferredoxin-type" evidence="1">
    <location>
        <begin position="767"/>
        <end position="797"/>
    </location>
</feature>
<dbReference type="Gene3D" id="3.40.228.10">
    <property type="entry name" value="Dimethylsulfoxide Reductase, domain 2"/>
    <property type="match status" value="1"/>
</dbReference>
<keyword evidence="3" id="KW-1185">Reference proteome</keyword>
<organism evidence="2 3">
    <name type="scientific">Roseivirga seohaensis subsp. aquiponti</name>
    <dbReference type="NCBI Taxonomy" id="1566026"/>
    <lineage>
        <taxon>Bacteria</taxon>
        <taxon>Pseudomonadati</taxon>
        <taxon>Bacteroidota</taxon>
        <taxon>Cytophagia</taxon>
        <taxon>Cytophagales</taxon>
        <taxon>Roseivirgaceae</taxon>
        <taxon>Roseivirga</taxon>
    </lineage>
</organism>
<dbReference type="SUPFAM" id="SSF54862">
    <property type="entry name" value="4Fe-4S ferredoxins"/>
    <property type="match status" value="1"/>
</dbReference>
<dbReference type="PANTHER" id="PTHR42783:SF3">
    <property type="entry name" value="GLUTAMATE SYNTHASE [NADPH] SMALL CHAIN-RELATED"/>
    <property type="match status" value="1"/>
</dbReference>
<dbReference type="PANTHER" id="PTHR42783">
    <property type="entry name" value="GLUTAMATE SYNTHASE [NADPH] SMALL CHAIN"/>
    <property type="match status" value="1"/>
</dbReference>
<dbReference type="OrthoDB" id="9779457at2"/>
<dbReference type="AlphaFoldDB" id="A0A0L8AIE2"/>
<dbReference type="Pfam" id="PF00384">
    <property type="entry name" value="Molybdopterin"/>
    <property type="match status" value="1"/>
</dbReference>
<evidence type="ECO:0000313" key="2">
    <source>
        <dbReference type="EMBL" id="KOF02168.1"/>
    </source>
</evidence>
<dbReference type="Proteomes" id="UP000036908">
    <property type="component" value="Unassembled WGS sequence"/>
</dbReference>
<sequence length="1038" mass="114289">MKENQKTYWKGIEQLTNEPSFVKNAEKEFPEYLPINENGEGSSNRRDFLKLMGFGIAAASLAACEAPVRKAIPYLNKPVDVDPSIPNYYASTYVNGGDAVSVVVKTREGRPIKIEGNKFSSMTKGGTNAQVEASVLSLYDKERLVGPKKAGSKTDWETLDKEVIAKLGEISAKGGQIRIVSNSVLSPTTKRAIAEFTANYPTAQHISYDSSSAYGISEGNRRSFGTSMVPSYDFSKAKTIVSVGADFLGTWISPIEFTKQYSQTRKISAEHREMSRHYQFESNLSLTGANADYRTGIRPSQAGPLVAAIYNGIAAKAGQAKVSGGNAGDIAHLTAAINELWTNRGAGLVVSGSNDPVVQVLVNGINAMLGNYGATINVNAPLHFRQGDDQAMSSFVKDTNAGLISAVIFFNCNPVYDSADGKALQAGLAKVSLKISTSDRMDETAALADYVAPDHHYLEQWNDVELRTGHFSLVQPTIAPLFDTRQVPETFLKWSGKTVEYYTYLQDNWRENFFTKQTDTSNFQTFWDKTLFDGVFETGGNSQAYIFDFSAVPAAATSIAQNYKSNGTGLELALYEKVTMGNGSMANNPWLQEASDPITKTTWDNYLTVSQAQAEEWGIKMDDGTTEKVTLSVGNTSVSLPVLIQPGQAAGTVGLALGYGRTSAGRVGNEVGVNAYPFITKLNGANVYDVFAGVTVEKTGESYRIAQTQTHQTYMGRANVIQESTLGEYKKDTKAGREYPLIYKEGEYIKPSKITLWKGHEYNNHHWGLAIDMNSCTGCAACTVACQAENNIPVVGKEEVLNRREMAWIRIDRYYSSDAPVDDLKALEKASENPEVTFQPMMCQHCNNAPCETVCPVAATTHSSEGLNQMTYNRCIGTRYCANNCPYKVRRFNWFKYHDNTQFDKNLSMNNDLGKMVLNPDVTVRARGVMEKCSMCVQRIQAGKLAAKREDRRPKDGDINMACASACPADAIIFGDLNDKNSRISQALKIQEKEDGQGATERVVEEDRAYHVLEEINVNPNVWYFTKIRNKEKQSTEA</sequence>
<dbReference type="Gene3D" id="3.40.50.740">
    <property type="match status" value="1"/>
</dbReference>
<dbReference type="NCBIfam" id="TIGR04519">
    <property type="entry name" value="MoCo_extend_TAT"/>
    <property type="match status" value="1"/>
</dbReference>
<dbReference type="CDD" id="cd10551">
    <property type="entry name" value="PsrB"/>
    <property type="match status" value="1"/>
</dbReference>
<dbReference type="InterPro" id="IPR006311">
    <property type="entry name" value="TAT_signal"/>
</dbReference>
<comment type="caution">
    <text evidence="2">The sequence shown here is derived from an EMBL/GenBank/DDBJ whole genome shotgun (WGS) entry which is preliminary data.</text>
</comment>
<gene>
    <name evidence="2" type="ORF">OB69_14215</name>
</gene>
<dbReference type="PROSITE" id="PS51318">
    <property type="entry name" value="TAT"/>
    <property type="match status" value="1"/>
</dbReference>
<dbReference type="EMBL" id="JSVA01000016">
    <property type="protein sequence ID" value="KOF02168.1"/>
    <property type="molecule type" value="Genomic_DNA"/>
</dbReference>
<reference evidence="3" key="1">
    <citation type="submission" date="2014-11" db="EMBL/GenBank/DDBJ databases">
        <title>Genome sequencing of Roseivirga sp. D-25.</title>
        <authorList>
            <person name="Selvaratnam C."/>
            <person name="Thevarajoo S."/>
            <person name="Goh K.M."/>
            <person name="Eee R."/>
            <person name="Chan K.-G."/>
            <person name="Chong C.S."/>
        </authorList>
    </citation>
    <scope>NUCLEOTIDE SEQUENCE [LARGE SCALE GENOMIC DNA]</scope>
    <source>
        <strain evidence="3">D-25</strain>
    </source>
</reference>
<dbReference type="SUPFAM" id="SSF53706">
    <property type="entry name" value="Formate dehydrogenase/DMSO reductase, domains 1-3"/>
    <property type="match status" value="1"/>
</dbReference>
<dbReference type="InterPro" id="IPR017896">
    <property type="entry name" value="4Fe4S_Fe-S-bd"/>
</dbReference>
<protein>
    <submittedName>
        <fullName evidence="2">Molybdopterin oxidoreductase</fullName>
    </submittedName>
</protein>
<dbReference type="PROSITE" id="PS51379">
    <property type="entry name" value="4FE4S_FER_2"/>
    <property type="match status" value="3"/>
</dbReference>
<dbReference type="CDD" id="cd02784">
    <property type="entry name" value="MopB_CT_PHLH"/>
    <property type="match status" value="1"/>
</dbReference>
<proteinExistence type="predicted"/>
<dbReference type="Gene3D" id="3.30.2070.10">
    <property type="entry name" value="Formate dehydrogenase/DMSO reductase"/>
    <property type="match status" value="1"/>
</dbReference>
<name>A0A0L8AIE2_9BACT</name>
<evidence type="ECO:0000313" key="3">
    <source>
        <dbReference type="Proteomes" id="UP000036908"/>
    </source>
</evidence>
<evidence type="ECO:0000259" key="1">
    <source>
        <dbReference type="PROSITE" id="PS51379"/>
    </source>
</evidence>
<feature type="domain" description="4Fe-4S ferredoxin-type" evidence="1">
    <location>
        <begin position="834"/>
        <end position="865"/>
    </location>
</feature>
<dbReference type="GO" id="GO:0016491">
    <property type="term" value="F:oxidoreductase activity"/>
    <property type="evidence" value="ECO:0007669"/>
    <property type="project" value="InterPro"/>
</dbReference>